<dbReference type="GeneID" id="42057681"/>
<dbReference type="AlphaFoldDB" id="A0A1L7W6G1"/>
<feature type="compositionally biased region" description="Basic residues" evidence="1">
    <location>
        <begin position="64"/>
        <end position="75"/>
    </location>
</feature>
<dbReference type="EMBL" id="FJOF01000013">
    <property type="protein sequence ID" value="CZR48207.1"/>
    <property type="molecule type" value="Genomic_DNA"/>
</dbReference>
<evidence type="ECO:0000256" key="1">
    <source>
        <dbReference type="SAM" id="MobiDB-lite"/>
    </source>
</evidence>
<organism evidence="2 3">
    <name type="scientific">Fusarium proliferatum (strain ET1)</name>
    <name type="common">Orchid endophyte fungus</name>
    <dbReference type="NCBI Taxonomy" id="1227346"/>
    <lineage>
        <taxon>Eukaryota</taxon>
        <taxon>Fungi</taxon>
        <taxon>Dikarya</taxon>
        <taxon>Ascomycota</taxon>
        <taxon>Pezizomycotina</taxon>
        <taxon>Sordariomycetes</taxon>
        <taxon>Hypocreomycetidae</taxon>
        <taxon>Hypocreales</taxon>
        <taxon>Nectriaceae</taxon>
        <taxon>Fusarium</taxon>
        <taxon>Fusarium fujikuroi species complex</taxon>
    </lineage>
</organism>
<feature type="compositionally biased region" description="Basic and acidic residues" evidence="1">
    <location>
        <begin position="775"/>
        <end position="791"/>
    </location>
</feature>
<feature type="region of interest" description="Disordered" evidence="1">
    <location>
        <begin position="60"/>
        <end position="105"/>
    </location>
</feature>
<feature type="compositionally biased region" description="Basic and acidic residues" evidence="1">
    <location>
        <begin position="86"/>
        <end position="102"/>
    </location>
</feature>
<evidence type="ECO:0000313" key="2">
    <source>
        <dbReference type="EMBL" id="CZR48207.1"/>
    </source>
</evidence>
<feature type="region of interest" description="Disordered" evidence="1">
    <location>
        <begin position="1"/>
        <end position="48"/>
    </location>
</feature>
<evidence type="ECO:0000313" key="3">
    <source>
        <dbReference type="Proteomes" id="UP000183971"/>
    </source>
</evidence>
<feature type="region of interest" description="Disordered" evidence="1">
    <location>
        <begin position="764"/>
        <end position="791"/>
    </location>
</feature>
<comment type="caution">
    <text evidence="2">The sequence shown here is derived from an EMBL/GenBank/DDBJ whole genome shotgun (WGS) entry which is preliminary data.</text>
</comment>
<dbReference type="RefSeq" id="XP_031088740.1">
    <property type="nucleotide sequence ID" value="XM_031223375.1"/>
</dbReference>
<accession>A0A1L7W6G1</accession>
<dbReference type="Proteomes" id="UP000183971">
    <property type="component" value="Unassembled WGS sequence"/>
</dbReference>
<feature type="compositionally biased region" description="Basic and acidic residues" evidence="1">
    <location>
        <begin position="29"/>
        <end position="40"/>
    </location>
</feature>
<proteinExistence type="predicted"/>
<keyword evidence="3" id="KW-1185">Reference proteome</keyword>
<protein>
    <submittedName>
        <fullName evidence="2">Uncharacterized protein</fullName>
    </submittedName>
</protein>
<sequence>MCPHASQPTAGIDCAAELSEPSRKLGSKATEKTDTVESPKPRFQPGNETLIRVKMFLSRFNAPKSKRKPKKRVPKARIVEDDSDTEAGRDNNQRLPKERTTDKQSSIINRKITKGRKIDVVDEYWQTDDVQRQRYLNGEPITDPLPEDMESNDCYKLNNTPLNTQTYTGLTLAPHAALRYDSFIPTGETYEFLPCAPFSPDAMGILGFKRVRGNDTIMDRYGDWKTGTSYFKPYKMLLYRGRLNDQPHSDDRHRFVYLAPSKPNEPQVGDCFIRLEEIHKRMRGDSLPYEADYELAIAYDTLLRTIQRPSTQEAADEAQFRYNALLNERGGRLRFRCWTVAGAPSPEDENRLSEKLFGSMYYRAQEDCLEVFRVWAEILRKSQGDKLAAKDFFGRYWDAVIPTEIADIFGVGFMFIVGAKYVESKGFSAENPMSLIDRDVMKQQVFDGVQRVVNTPRLKFKPVLTLANIFFYDQLTLDANDYAARWDKAGWRYLEAHPGGLYSIAVDLPVREFLYGAIEGKPFYQLGYEAPPELLARGLNGRLDKCRPHTEPTTTEVETHFVEGTKHRTRIPTQDKCVAERGYSANLALSDVYPGHYTAADAKKRRVAEWLHRSAFSYGGLIKGVPNSSQVPNNLVLGTPDTNTVMMRYEAFVKRLAFHANGQHGCTVEVKTEISYPGLVGWDADWIGDADHRYTWLAPQLKYGYRNHQDSIPHVLIERDLYPLNRESCMLFQALLDKSLENKCWEWNCWGNDAVAMALIESTRVDDDQEEEPSEEKMKEMVRQDLAQRPE</sequence>
<reference evidence="3" key="1">
    <citation type="journal article" date="2016" name="Genome Biol. Evol.">
        <title>Comparative 'omics' of the Fusarium fujikuroi species complex highlights differences in genetic potential and metabolite synthesis.</title>
        <authorList>
            <person name="Niehaus E.-M."/>
            <person name="Muensterkoetter M."/>
            <person name="Proctor R.H."/>
            <person name="Brown D.W."/>
            <person name="Sharon A."/>
            <person name="Idan Y."/>
            <person name="Oren-Young L."/>
            <person name="Sieber C.M."/>
            <person name="Novak O."/>
            <person name="Pencik A."/>
            <person name="Tarkowska D."/>
            <person name="Hromadova K."/>
            <person name="Freeman S."/>
            <person name="Maymon M."/>
            <person name="Elazar M."/>
            <person name="Youssef S.A."/>
            <person name="El-Shabrawy E.S.M."/>
            <person name="Shalaby A.B.A."/>
            <person name="Houterman P."/>
            <person name="Brock N.L."/>
            <person name="Burkhardt I."/>
            <person name="Tsavkelova E.A."/>
            <person name="Dickschat J.S."/>
            <person name="Galuszka P."/>
            <person name="Gueldener U."/>
            <person name="Tudzynski B."/>
        </authorList>
    </citation>
    <scope>NUCLEOTIDE SEQUENCE [LARGE SCALE GENOMIC DNA]</scope>
    <source>
        <strain evidence="3">ET1</strain>
    </source>
</reference>
<gene>
    <name evidence="2" type="ORF">FPRO_12817</name>
</gene>
<dbReference type="VEuPathDB" id="FungiDB:FPRO_12817"/>
<name>A0A1L7W6G1_FUSPR</name>